<dbReference type="PANTHER" id="PTHR21015">
    <property type="entry name" value="UDP-N-ACETYLGLUCOSAMINE--N-ACETYLMURAMYL-(PENTAPEPTIDE) PYROPHOSPHORYL-UNDECAPRENOL N-ACETYLGLUCOSAMINE TRANSFERASE 1"/>
    <property type="match status" value="1"/>
</dbReference>
<evidence type="ECO:0000256" key="9">
    <source>
        <dbReference type="ARBA" id="ARBA00023316"/>
    </source>
</evidence>
<comment type="caution">
    <text evidence="13">The sequence shown here is derived from an EMBL/GenBank/DDBJ whole genome shotgun (WGS) entry which is preliminary data.</text>
</comment>
<reference evidence="13 14" key="1">
    <citation type="journal article" date="2015" name="Genome Announc.">
        <title>Expanding the biotechnology potential of lactobacilli through comparative genomics of 213 strains and associated genera.</title>
        <authorList>
            <person name="Sun Z."/>
            <person name="Harris H.M."/>
            <person name="McCann A."/>
            <person name="Guo C."/>
            <person name="Argimon S."/>
            <person name="Zhang W."/>
            <person name="Yang X."/>
            <person name="Jeffery I.B."/>
            <person name="Cooney J.C."/>
            <person name="Kagawa T.F."/>
            <person name="Liu W."/>
            <person name="Song Y."/>
            <person name="Salvetti E."/>
            <person name="Wrobel A."/>
            <person name="Rasinkangas P."/>
            <person name="Parkhill J."/>
            <person name="Rea M.C."/>
            <person name="O'Sullivan O."/>
            <person name="Ritari J."/>
            <person name="Douillard F.P."/>
            <person name="Paul Ross R."/>
            <person name="Yang R."/>
            <person name="Briner A.E."/>
            <person name="Felis G.E."/>
            <person name="de Vos W.M."/>
            <person name="Barrangou R."/>
            <person name="Klaenhammer T.R."/>
            <person name="Caufield P.W."/>
            <person name="Cui Y."/>
            <person name="Zhang H."/>
            <person name="O'Toole P.W."/>
        </authorList>
    </citation>
    <scope>NUCLEOTIDE SEQUENCE [LARGE SCALE GENOMIC DNA]</scope>
    <source>
        <strain evidence="13 14">DSM 20534</strain>
    </source>
</reference>
<feature type="binding site" evidence="10">
    <location>
        <begin position="10"/>
        <end position="12"/>
    </location>
    <ligand>
        <name>UDP-N-acetyl-alpha-D-glucosamine</name>
        <dbReference type="ChEBI" id="CHEBI:57705"/>
    </ligand>
</feature>
<dbReference type="GO" id="GO:0071555">
    <property type="term" value="P:cell wall organization"/>
    <property type="evidence" value="ECO:0007669"/>
    <property type="project" value="UniProtKB-KW"/>
</dbReference>
<name>A0A0R1GXC7_9LACO</name>
<evidence type="ECO:0000256" key="2">
    <source>
        <dbReference type="ARBA" id="ARBA00022618"/>
    </source>
</evidence>
<dbReference type="CDD" id="cd03785">
    <property type="entry name" value="GT28_MurG"/>
    <property type="match status" value="1"/>
</dbReference>
<dbReference type="HAMAP" id="MF_00033">
    <property type="entry name" value="MurG"/>
    <property type="match status" value="1"/>
</dbReference>
<dbReference type="GO" id="GO:0050511">
    <property type="term" value="F:undecaprenyldiphospho-muramoylpentapeptide beta-N-acetylglucosaminyltransferase activity"/>
    <property type="evidence" value="ECO:0007669"/>
    <property type="project" value="UniProtKB-UniRule"/>
</dbReference>
<dbReference type="RefSeq" id="WP_056946065.1">
    <property type="nucleotide sequence ID" value="NZ_AZCV01000001.1"/>
</dbReference>
<dbReference type="GO" id="GO:0008360">
    <property type="term" value="P:regulation of cell shape"/>
    <property type="evidence" value="ECO:0007669"/>
    <property type="project" value="UniProtKB-KW"/>
</dbReference>
<dbReference type="NCBIfam" id="TIGR01133">
    <property type="entry name" value="murG"/>
    <property type="match status" value="1"/>
</dbReference>
<comment type="subcellular location">
    <subcellularLocation>
        <location evidence="10">Cell membrane</location>
        <topology evidence="10">Peripheral membrane protein</topology>
        <orientation evidence="10">Cytoplasmic side</orientation>
    </subcellularLocation>
</comment>
<feature type="domain" description="Glycosyltransferase family 28 N-terminal" evidence="11">
    <location>
        <begin position="3"/>
        <end position="141"/>
    </location>
</feature>
<dbReference type="SUPFAM" id="SSF53756">
    <property type="entry name" value="UDP-Glycosyltransferase/glycogen phosphorylase"/>
    <property type="match status" value="1"/>
</dbReference>
<dbReference type="InterPro" id="IPR004276">
    <property type="entry name" value="GlycoTrans_28_N"/>
</dbReference>
<gene>
    <name evidence="10" type="primary">murG</name>
    <name evidence="13" type="ORF">FC62_GL000319</name>
</gene>
<keyword evidence="2 10" id="KW-0132">Cell division</keyword>
<feature type="binding site" evidence="10">
    <location>
        <position position="296"/>
    </location>
    <ligand>
        <name>UDP-N-acetyl-alpha-D-glucosamine</name>
        <dbReference type="ChEBI" id="CHEBI:57705"/>
    </ligand>
</feature>
<comment type="similarity">
    <text evidence="10">Belongs to the glycosyltransferase 28 family. MurG subfamily.</text>
</comment>
<organism evidence="13 14">
    <name type="scientific">Amylolactobacillus amylotrophicus DSM 20534</name>
    <dbReference type="NCBI Taxonomy" id="1423722"/>
    <lineage>
        <taxon>Bacteria</taxon>
        <taxon>Bacillati</taxon>
        <taxon>Bacillota</taxon>
        <taxon>Bacilli</taxon>
        <taxon>Lactobacillales</taxon>
        <taxon>Lactobacillaceae</taxon>
        <taxon>Amylolactobacillus</taxon>
    </lineage>
</organism>
<dbReference type="PATRIC" id="fig|1423722.3.peg.324"/>
<evidence type="ECO:0000256" key="5">
    <source>
        <dbReference type="ARBA" id="ARBA00022960"/>
    </source>
</evidence>
<dbReference type="UniPathway" id="UPA00219"/>
<dbReference type="GO" id="GO:0005975">
    <property type="term" value="P:carbohydrate metabolic process"/>
    <property type="evidence" value="ECO:0007669"/>
    <property type="project" value="InterPro"/>
</dbReference>
<evidence type="ECO:0000256" key="10">
    <source>
        <dbReference type="HAMAP-Rule" id="MF_00033"/>
    </source>
</evidence>
<evidence type="ECO:0000256" key="4">
    <source>
        <dbReference type="ARBA" id="ARBA00022679"/>
    </source>
</evidence>
<keyword evidence="6 10" id="KW-0573">Peptidoglycan synthesis</keyword>
<comment type="catalytic activity">
    <reaction evidence="10">
        <text>Mur2Ac(oyl-L-Ala-gamma-D-Glu-L-Lys-D-Ala-D-Ala)-di-trans,octa-cis-undecaprenyl diphosphate + UDP-N-acetyl-alpha-D-glucosamine = beta-D-GlcNAc-(1-&gt;4)-Mur2Ac(oyl-L-Ala-gamma-D-Glu-L-Lys-D-Ala-D-Ala)-di-trans,octa-cis-undecaprenyl diphosphate + UDP + H(+)</text>
        <dbReference type="Rhea" id="RHEA:23192"/>
        <dbReference type="ChEBI" id="CHEBI:15378"/>
        <dbReference type="ChEBI" id="CHEBI:57705"/>
        <dbReference type="ChEBI" id="CHEBI:58223"/>
        <dbReference type="ChEBI" id="CHEBI:60032"/>
        <dbReference type="ChEBI" id="CHEBI:60033"/>
        <dbReference type="EC" id="2.4.1.227"/>
    </reaction>
</comment>
<dbReference type="AlphaFoldDB" id="A0A0R1GXC7"/>
<evidence type="ECO:0000256" key="6">
    <source>
        <dbReference type="ARBA" id="ARBA00022984"/>
    </source>
</evidence>
<feature type="domain" description="Glycosyl transferase family 28 C-terminal" evidence="12">
    <location>
        <begin position="189"/>
        <end position="351"/>
    </location>
</feature>
<protein>
    <recommendedName>
        <fullName evidence="10">UDP-N-acetylglucosamine--N-acetylmuramyl-(pentapeptide) pyrophosphoryl-undecaprenol N-acetylglucosamine transferase</fullName>
        <ecNumber evidence="10">2.4.1.227</ecNumber>
    </recommendedName>
    <alternativeName>
        <fullName evidence="10">Undecaprenyl-PP-MurNAc-pentapeptide-UDPGlcNAc GlcNAc transferase</fullName>
    </alternativeName>
</protein>
<evidence type="ECO:0000256" key="1">
    <source>
        <dbReference type="ARBA" id="ARBA00022475"/>
    </source>
</evidence>
<keyword evidence="1 10" id="KW-1003">Cell membrane</keyword>
<comment type="pathway">
    <text evidence="10">Cell wall biogenesis; peptidoglycan biosynthesis.</text>
</comment>
<comment type="function">
    <text evidence="10">Cell wall formation. Catalyzes the transfer of a GlcNAc subunit on undecaprenyl-pyrophosphoryl-MurNAc-pentapeptide (lipid intermediate I) to form undecaprenyl-pyrophosphoryl-MurNAc-(pentapeptide)GlcNAc (lipid intermediate II).</text>
</comment>
<feature type="binding site" evidence="10">
    <location>
        <position position="124"/>
    </location>
    <ligand>
        <name>UDP-N-acetyl-alpha-D-glucosamine</name>
        <dbReference type="ChEBI" id="CHEBI:57705"/>
    </ligand>
</feature>
<dbReference type="EMBL" id="AZCV01000001">
    <property type="protein sequence ID" value="KRK38632.1"/>
    <property type="molecule type" value="Genomic_DNA"/>
</dbReference>
<dbReference type="Pfam" id="PF04101">
    <property type="entry name" value="Glyco_tran_28_C"/>
    <property type="match status" value="1"/>
</dbReference>
<evidence type="ECO:0000313" key="14">
    <source>
        <dbReference type="Proteomes" id="UP000050909"/>
    </source>
</evidence>
<keyword evidence="7 10" id="KW-0472">Membrane</keyword>
<feature type="binding site" evidence="10">
    <location>
        <position position="196"/>
    </location>
    <ligand>
        <name>UDP-N-acetyl-alpha-D-glucosamine</name>
        <dbReference type="ChEBI" id="CHEBI:57705"/>
    </ligand>
</feature>
<dbReference type="PANTHER" id="PTHR21015:SF22">
    <property type="entry name" value="GLYCOSYLTRANSFERASE"/>
    <property type="match status" value="1"/>
</dbReference>
<dbReference type="GO" id="GO:0005886">
    <property type="term" value="C:plasma membrane"/>
    <property type="evidence" value="ECO:0007669"/>
    <property type="project" value="UniProtKB-SubCell"/>
</dbReference>
<dbReference type="GO" id="GO:0009252">
    <property type="term" value="P:peptidoglycan biosynthetic process"/>
    <property type="evidence" value="ECO:0007669"/>
    <property type="project" value="UniProtKB-UniRule"/>
</dbReference>
<dbReference type="GO" id="GO:0051301">
    <property type="term" value="P:cell division"/>
    <property type="evidence" value="ECO:0007669"/>
    <property type="project" value="UniProtKB-KW"/>
</dbReference>
<keyword evidence="3 10" id="KW-0328">Glycosyltransferase</keyword>
<evidence type="ECO:0000256" key="8">
    <source>
        <dbReference type="ARBA" id="ARBA00023306"/>
    </source>
</evidence>
<dbReference type="Gene3D" id="3.40.50.2000">
    <property type="entry name" value="Glycogen Phosphorylase B"/>
    <property type="match status" value="2"/>
</dbReference>
<sequence>MRVIFSGGGTGGHIYPILALIKCMKEENVLDEVLFVGTERGLESKLVPAAGIAFKTLKVQGFNRKKIMTNVKTVELFREATRDAKQIVADFRPDVVVGTGGYVSAAVVYAATKMHVPTIIHEQNSVVGLANKFLAHFVDKVTYVFDDAAKQFPEKKKLVKTGNPRSQEVLMQLTPTDLTRFKLKNGLPTVLIFGGSRGAERINQTTLAAIPMLNQKPYQVIFATGQSYYNEVKTQLAHELINENISIVPYVSDMPALLQNITAVIARSGATTIAEVTALGVPAILIPSPNVTHNHQMKNALDLEHAGAAVVIAEDDLNVNNFVSSIDHILLDSAYADKMSRASKDLAITDAGSRLIKVMQDLITSKQKISK</sequence>
<keyword evidence="9 10" id="KW-0961">Cell wall biogenesis/degradation</keyword>
<comment type="caution">
    <text evidence="10">Lacks conserved residue(s) required for the propagation of feature annotation.</text>
</comment>
<dbReference type="EC" id="2.4.1.227" evidence="10"/>
<evidence type="ECO:0000256" key="3">
    <source>
        <dbReference type="ARBA" id="ARBA00022676"/>
    </source>
</evidence>
<keyword evidence="4 10" id="KW-0808">Transferase</keyword>
<dbReference type="InterPro" id="IPR007235">
    <property type="entry name" value="Glyco_trans_28_C"/>
</dbReference>
<dbReference type="InterPro" id="IPR006009">
    <property type="entry name" value="GlcNAc_MurG"/>
</dbReference>
<keyword evidence="14" id="KW-1185">Reference proteome</keyword>
<keyword evidence="5 10" id="KW-0133">Cell shape</keyword>
<dbReference type="Proteomes" id="UP000050909">
    <property type="component" value="Unassembled WGS sequence"/>
</dbReference>
<evidence type="ECO:0000256" key="7">
    <source>
        <dbReference type="ARBA" id="ARBA00023136"/>
    </source>
</evidence>
<keyword evidence="8 10" id="KW-0131">Cell cycle</keyword>
<proteinExistence type="inferred from homology"/>
<evidence type="ECO:0000313" key="13">
    <source>
        <dbReference type="EMBL" id="KRK38632.1"/>
    </source>
</evidence>
<dbReference type="Pfam" id="PF03033">
    <property type="entry name" value="Glyco_transf_28"/>
    <property type="match status" value="1"/>
</dbReference>
<evidence type="ECO:0000259" key="12">
    <source>
        <dbReference type="Pfam" id="PF04101"/>
    </source>
</evidence>
<accession>A0A0R1GXC7</accession>
<evidence type="ECO:0000259" key="11">
    <source>
        <dbReference type="Pfam" id="PF03033"/>
    </source>
</evidence>